<dbReference type="RefSeq" id="WP_110496455.1">
    <property type="nucleotide sequence ID" value="NZ_JADWNA010000003.1"/>
</dbReference>
<feature type="coiled-coil region" evidence="1">
    <location>
        <begin position="69"/>
        <end position="100"/>
    </location>
</feature>
<dbReference type="Proteomes" id="UP001318920">
    <property type="component" value="Unassembled WGS sequence"/>
</dbReference>
<comment type="caution">
    <text evidence="3">The sequence shown here is derived from an EMBL/GenBank/DDBJ whole genome shotgun (WGS) entry which is preliminary data.</text>
</comment>
<evidence type="ECO:0000313" key="3">
    <source>
        <dbReference type="EMBL" id="MBJ8389759.1"/>
    </source>
</evidence>
<accession>A0ABS1A1P8</accession>
<keyword evidence="4" id="KW-1185">Reference proteome</keyword>
<gene>
    <name evidence="3" type="ORF">I6M80_05785</name>
</gene>
<evidence type="ECO:0000259" key="2">
    <source>
        <dbReference type="Pfam" id="PF13682"/>
    </source>
</evidence>
<reference evidence="3 4" key="1">
    <citation type="submission" date="2020-11" db="EMBL/GenBank/DDBJ databases">
        <title>Enhanced detection system for hospital associated transmission using whole genome sequencing surveillance.</title>
        <authorList>
            <person name="Harrison L.H."/>
            <person name="Van Tyne D."/>
            <person name="Marsh J.W."/>
            <person name="Griffith M.P."/>
            <person name="Snyder D.J."/>
            <person name="Cooper V.S."/>
            <person name="Mustapha M."/>
        </authorList>
    </citation>
    <scope>NUCLEOTIDE SEQUENCE [LARGE SCALE GENOMIC DNA]</scope>
    <source>
        <strain evidence="3 4">CB00171</strain>
    </source>
</reference>
<dbReference type="Gene3D" id="1.20.120.30">
    <property type="entry name" value="Aspartate receptor, ligand-binding domain"/>
    <property type="match status" value="1"/>
</dbReference>
<dbReference type="InterPro" id="IPR025991">
    <property type="entry name" value="Chemoreceptor_zinc-bind_dom"/>
</dbReference>
<sequence>MLTREQRDVLILHIRNGMMNKVTDVKYATQKAFYLREDLIKIGFQLREDSVLMSPILNCQYRLGKSIARDEEYEKARTHEKKLRELIQEQYQQTELLQQELSHQSSEILHSADVLLFTLLKAQHYQWRDRLYLAALAGELEENITDEYNCPLGKWLCSEGMRRFMMLSGFRELSNCHHELHQAASRLVGQAWSSILPVQLEAWLQHIDDASQKLICTLDQLEMRVELLYPTQRRHHKNRAVGNHNELDG</sequence>
<name>A0ABS1A1P8_9ENTR</name>
<feature type="domain" description="Chemoreceptor zinc-binding" evidence="2">
    <location>
        <begin position="124"/>
        <end position="188"/>
    </location>
</feature>
<proteinExistence type="predicted"/>
<dbReference type="EMBL" id="JADWNA010000003">
    <property type="protein sequence ID" value="MBJ8389759.1"/>
    <property type="molecule type" value="Genomic_DNA"/>
</dbReference>
<organism evidence="3 4">
    <name type="scientific">Citrobacter cronae</name>
    <dbReference type="NCBI Taxonomy" id="1748967"/>
    <lineage>
        <taxon>Bacteria</taxon>
        <taxon>Pseudomonadati</taxon>
        <taxon>Pseudomonadota</taxon>
        <taxon>Gammaproteobacteria</taxon>
        <taxon>Enterobacterales</taxon>
        <taxon>Enterobacteriaceae</taxon>
        <taxon>Citrobacter</taxon>
        <taxon>Citrobacter freundii complex</taxon>
    </lineage>
</organism>
<evidence type="ECO:0000313" key="4">
    <source>
        <dbReference type="Proteomes" id="UP001318920"/>
    </source>
</evidence>
<protein>
    <submittedName>
        <fullName evidence="3">CZB domain-containing protein</fullName>
    </submittedName>
</protein>
<keyword evidence="1" id="KW-0175">Coiled coil</keyword>
<dbReference type="Pfam" id="PF13682">
    <property type="entry name" value="CZB"/>
    <property type="match status" value="1"/>
</dbReference>
<evidence type="ECO:0000256" key="1">
    <source>
        <dbReference type="SAM" id="Coils"/>
    </source>
</evidence>